<comment type="caution">
    <text evidence="3">The sequence shown here is derived from an EMBL/GenBank/DDBJ whole genome shotgun (WGS) entry which is preliminary data.</text>
</comment>
<dbReference type="GO" id="GO:0005524">
    <property type="term" value="F:ATP binding"/>
    <property type="evidence" value="ECO:0007669"/>
    <property type="project" value="InterPro"/>
</dbReference>
<evidence type="ECO:0000313" key="3">
    <source>
        <dbReference type="EMBL" id="RHY24601.1"/>
    </source>
</evidence>
<dbReference type="VEuPathDB" id="FungiDB:H310_10183"/>
<dbReference type="InterPro" id="IPR002110">
    <property type="entry name" value="Ankyrin_rpt"/>
</dbReference>
<dbReference type="GO" id="GO:0005737">
    <property type="term" value="C:cytoplasm"/>
    <property type="evidence" value="ECO:0007669"/>
    <property type="project" value="TreeGrafter"/>
</dbReference>
<dbReference type="InterPro" id="IPR011009">
    <property type="entry name" value="Kinase-like_dom_sf"/>
</dbReference>
<dbReference type="InterPro" id="IPR036770">
    <property type="entry name" value="Ankyrin_rpt-contain_sf"/>
</dbReference>
<dbReference type="Pfam" id="PF00023">
    <property type="entry name" value="Ank"/>
    <property type="match status" value="1"/>
</dbReference>
<organism evidence="3 4">
    <name type="scientific">Aphanomyces invadans</name>
    <dbReference type="NCBI Taxonomy" id="157072"/>
    <lineage>
        <taxon>Eukaryota</taxon>
        <taxon>Sar</taxon>
        <taxon>Stramenopiles</taxon>
        <taxon>Oomycota</taxon>
        <taxon>Saprolegniomycetes</taxon>
        <taxon>Saprolegniales</taxon>
        <taxon>Verrucalvaceae</taxon>
        <taxon>Aphanomyces</taxon>
    </lineage>
</organism>
<keyword evidence="4" id="KW-1185">Reference proteome</keyword>
<dbReference type="Gene3D" id="1.25.40.20">
    <property type="entry name" value="Ankyrin repeat-containing domain"/>
    <property type="match status" value="1"/>
</dbReference>
<gene>
    <name evidence="3" type="ORF">DYB32_008779</name>
</gene>
<dbReference type="Pfam" id="PF00069">
    <property type="entry name" value="Pkinase"/>
    <property type="match status" value="2"/>
</dbReference>
<feature type="region of interest" description="Disordered" evidence="1">
    <location>
        <begin position="1020"/>
        <end position="1045"/>
    </location>
</feature>
<dbReference type="Gene3D" id="1.10.510.10">
    <property type="entry name" value="Transferase(Phosphotransferase) domain 1"/>
    <property type="match status" value="1"/>
</dbReference>
<dbReference type="GO" id="GO:0044773">
    <property type="term" value="P:mitotic DNA damage checkpoint signaling"/>
    <property type="evidence" value="ECO:0007669"/>
    <property type="project" value="TreeGrafter"/>
</dbReference>
<evidence type="ECO:0000313" key="4">
    <source>
        <dbReference type="Proteomes" id="UP000285060"/>
    </source>
</evidence>
<evidence type="ECO:0000256" key="1">
    <source>
        <dbReference type="SAM" id="MobiDB-lite"/>
    </source>
</evidence>
<sequence length="1045" mass="112854">MPAHANHQPLFDAVAADAVDTVTRLLADGDGNVNSTMRINKVRMTRTSALSRSRAFQVLYTPLMLAAELGYVQVVRALLGRPDVQVNRPTHAANAKVHPASFVAPFLTFQGLLLMLSKDLPVKVADSGISGHHLVPNPDYAFSWAAFLDPSLVRVSDEIAKEAVASAIFDALCPPLCNNHGGTTKPSISREQVVRALLSSHDQHHRPVLAVADPSLVASLMGQLYFAKRYEIIEAPPVHVSATSVVVVAIDHGLVSQVFNEYACTDDGLLNVDGFVACNSILGQLAPPLGHATSSCVHQSDILDWTKAFDVWDSDGIGGLSSHVFRQYCDQTYGAHLRVALKLMKQADALQRELGCRRHLDSQFVLPLLPSVALEQHEPSPDHGAAADPTHMSFPQSLAEYPYVVAMPAGDRTLLDILVNERPSRNTIRGMLEAVAKSVAHLHEHGMVHGDLKPRNVLRVRDELKLIDFNAATWNGELFSGTTFSSGTLAPEMLVKLNTIELMRRHEAYCCHGKSRASDDSYRDVDAAWHKLKPRRGYVVRTALAGEDVVGETSPVAAPYSLRAVAPAMDVWAFGCMMYQVVTGAELVPTDLHDDVIDDYIHIAATWTDVSLRAKLSAALGPNDALAMDLLTQLLRVDPAHRVTMEAALQHPYFTGKGDTFAGRLDEAVDAAAARHAPSFDPPTPVTPNATSYASTQALGNRLNILSPSTSVSICGEVHTMSVPPTTVHAVAASNESCAHELPSSMGTGCVGLPTFVLLPDSHWDTPLDDVVLARLASFVVSFRSTCRAVRLALDQSDSIQAHLAALTRNDPLYLYLMDGVTGQVVPGHTLTTVVGCAPSQLHPMHGTTANGGYPLPVVPTDVEFLALSLPFAEQGLACFVRHYLPDVATLPPTTTSLSHEPFLHALSCKRGTAKSVTFGAIHRALRLKGSHITPWHVRQAMAKQVERWINRRLPDLSMAGLSRTATEDGDVVWTIPAHDQDETADSTDACSLYGVLLQNLLRPRSEDWSDVDSCQSNRATSVSRAPQVPAAAGSGCSPDQCVVM</sequence>
<evidence type="ECO:0000259" key="2">
    <source>
        <dbReference type="PROSITE" id="PS50011"/>
    </source>
</evidence>
<dbReference type="AlphaFoldDB" id="A0A418AKD8"/>
<dbReference type="InterPro" id="IPR000719">
    <property type="entry name" value="Prot_kinase_dom"/>
</dbReference>
<dbReference type="PROSITE" id="PS50011">
    <property type="entry name" value="PROTEIN_KINASE_DOM"/>
    <property type="match status" value="1"/>
</dbReference>
<dbReference type="PANTHER" id="PTHR44167">
    <property type="entry name" value="OVARIAN-SPECIFIC SERINE/THREONINE-PROTEIN KINASE LOK-RELATED"/>
    <property type="match status" value="1"/>
</dbReference>
<dbReference type="GO" id="GO:0004674">
    <property type="term" value="F:protein serine/threonine kinase activity"/>
    <property type="evidence" value="ECO:0007669"/>
    <property type="project" value="TreeGrafter"/>
</dbReference>
<dbReference type="GO" id="GO:0005634">
    <property type="term" value="C:nucleus"/>
    <property type="evidence" value="ECO:0007669"/>
    <property type="project" value="TreeGrafter"/>
</dbReference>
<dbReference type="EMBL" id="QUSY01001544">
    <property type="protein sequence ID" value="RHY24601.1"/>
    <property type="molecule type" value="Genomic_DNA"/>
</dbReference>
<reference evidence="3 4" key="1">
    <citation type="submission" date="2018-08" db="EMBL/GenBank/DDBJ databases">
        <title>Aphanomyces genome sequencing and annotation.</title>
        <authorList>
            <person name="Minardi D."/>
            <person name="Oidtmann B."/>
            <person name="Van Der Giezen M."/>
            <person name="Studholme D.J."/>
        </authorList>
    </citation>
    <scope>NUCLEOTIDE SEQUENCE [LARGE SCALE GENOMIC DNA]</scope>
    <source>
        <strain evidence="3 4">NJM0002</strain>
    </source>
</reference>
<accession>A0A418AKD8</accession>
<dbReference type="PANTHER" id="PTHR44167:SF18">
    <property type="entry name" value="PROTEIN KINASE DOMAIN-CONTAINING PROTEIN"/>
    <property type="match status" value="1"/>
</dbReference>
<name>A0A418AKD8_9STRA</name>
<dbReference type="SUPFAM" id="SSF56112">
    <property type="entry name" value="Protein kinase-like (PK-like)"/>
    <property type="match status" value="1"/>
</dbReference>
<feature type="domain" description="Protein kinase" evidence="2">
    <location>
        <begin position="309"/>
        <end position="654"/>
    </location>
</feature>
<dbReference type="SMART" id="SM00220">
    <property type="entry name" value="S_TKc"/>
    <property type="match status" value="1"/>
</dbReference>
<dbReference type="Proteomes" id="UP000285060">
    <property type="component" value="Unassembled WGS sequence"/>
</dbReference>
<protein>
    <recommendedName>
        <fullName evidence="2">Protein kinase domain-containing protein</fullName>
    </recommendedName>
</protein>
<proteinExistence type="predicted"/>